<sequence>MGRRRTWVIGVAVATLAVALVAGGGGAVATPAAVERPPVRGGVGTAEAALVADLAREPEGRVVGNRVHRPDGTVFVAVDVGVSSLSQCESGWFCLWSQTSYQGSFYYRSVVGVYDLSGTIRSVWNNRTAAARLYSNTGASSLCYLAGQRSASLSASYTTPQKVALLSGSC</sequence>
<dbReference type="RefSeq" id="WP_163771187.1">
    <property type="nucleotide sequence ID" value="NZ_JAAGXA010000003.1"/>
</dbReference>
<dbReference type="EMBL" id="JAAGXA010000003">
    <property type="protein sequence ID" value="NEN77824.1"/>
    <property type="molecule type" value="Genomic_DNA"/>
</dbReference>
<organism evidence="1 2">
    <name type="scientific">Nocardioides zeae</name>
    <dbReference type="NCBI Taxonomy" id="1457234"/>
    <lineage>
        <taxon>Bacteria</taxon>
        <taxon>Bacillati</taxon>
        <taxon>Actinomycetota</taxon>
        <taxon>Actinomycetes</taxon>
        <taxon>Propionibacteriales</taxon>
        <taxon>Nocardioidaceae</taxon>
        <taxon>Nocardioides</taxon>
    </lineage>
</organism>
<accession>A0A6P0HHU6</accession>
<dbReference type="Pfam" id="PF03995">
    <property type="entry name" value="Inhibitor_I36"/>
    <property type="match status" value="1"/>
</dbReference>
<protein>
    <recommendedName>
        <fullName evidence="3">Peptidase inhibitor family I36 protein</fullName>
    </recommendedName>
</protein>
<comment type="caution">
    <text evidence="1">The sequence shown here is derived from an EMBL/GenBank/DDBJ whole genome shotgun (WGS) entry which is preliminary data.</text>
</comment>
<gene>
    <name evidence="1" type="ORF">G3T38_05985</name>
</gene>
<evidence type="ECO:0000313" key="2">
    <source>
        <dbReference type="Proteomes" id="UP000468687"/>
    </source>
</evidence>
<proteinExistence type="predicted"/>
<dbReference type="AlphaFoldDB" id="A0A6P0HHU6"/>
<evidence type="ECO:0008006" key="3">
    <source>
        <dbReference type="Google" id="ProtNLM"/>
    </source>
</evidence>
<reference evidence="1 2" key="1">
    <citation type="journal article" date="2014" name="Int. J. Syst. Evol. Microbiol.">
        <title>Nocardioides zeae sp. nov., isolated from the stem of Zea mays.</title>
        <authorList>
            <person name="Glaeser S.P."/>
            <person name="McInroy J.A."/>
            <person name="Busse H.J."/>
            <person name="Kampfer P."/>
        </authorList>
    </citation>
    <scope>NUCLEOTIDE SEQUENCE [LARGE SCALE GENOMIC DNA]</scope>
    <source>
        <strain evidence="1 2">JCM 30728</strain>
    </source>
</reference>
<name>A0A6P0HHU6_9ACTN</name>
<keyword evidence="2" id="KW-1185">Reference proteome</keyword>
<evidence type="ECO:0000313" key="1">
    <source>
        <dbReference type="EMBL" id="NEN77824.1"/>
    </source>
</evidence>
<dbReference type="Proteomes" id="UP000468687">
    <property type="component" value="Unassembled WGS sequence"/>
</dbReference>